<dbReference type="PANTHER" id="PTHR11764:SF20">
    <property type="entry name" value="LANOSTEROL SYNTHASE"/>
    <property type="match status" value="1"/>
</dbReference>
<dbReference type="InterPro" id="IPR018333">
    <property type="entry name" value="Squalene_cyclase"/>
</dbReference>
<name>A0A3B5M9D4_9TELE</name>
<reference evidence="5" key="1">
    <citation type="submission" date="2025-08" db="UniProtKB">
        <authorList>
            <consortium name="Ensembl"/>
        </authorList>
    </citation>
    <scope>IDENTIFICATION</scope>
</reference>
<evidence type="ECO:0000256" key="1">
    <source>
        <dbReference type="ARBA" id="ARBA00009755"/>
    </source>
</evidence>
<feature type="compositionally biased region" description="Polar residues" evidence="3">
    <location>
        <begin position="403"/>
        <end position="413"/>
    </location>
</feature>
<dbReference type="GeneTree" id="ENSGT00390000011570"/>
<evidence type="ECO:0000259" key="4">
    <source>
        <dbReference type="Pfam" id="PF13243"/>
    </source>
</evidence>
<dbReference type="GO" id="GO:0006695">
    <property type="term" value="P:cholesterol biosynthetic process"/>
    <property type="evidence" value="ECO:0007669"/>
    <property type="project" value="TreeGrafter"/>
</dbReference>
<keyword evidence="6" id="KW-1185">Reference proteome</keyword>
<evidence type="ECO:0000256" key="2">
    <source>
        <dbReference type="ARBA" id="ARBA00022737"/>
    </source>
</evidence>
<accession>A0A3B5M9D4</accession>
<dbReference type="InterPro" id="IPR008930">
    <property type="entry name" value="Terpenoid_cyclase/PrenylTrfase"/>
</dbReference>
<feature type="domain" description="Squalene cyclase C-terminal" evidence="4">
    <location>
        <begin position="135"/>
        <end position="298"/>
    </location>
</feature>
<dbReference type="AlphaFoldDB" id="A0A3B5M9D4"/>
<evidence type="ECO:0000256" key="3">
    <source>
        <dbReference type="SAM" id="MobiDB-lite"/>
    </source>
</evidence>
<keyword evidence="2" id="KW-0677">Repeat</keyword>
<reference evidence="5" key="2">
    <citation type="submission" date="2025-09" db="UniProtKB">
        <authorList>
            <consortium name="Ensembl"/>
        </authorList>
    </citation>
    <scope>IDENTIFICATION</scope>
</reference>
<dbReference type="GO" id="GO:0000250">
    <property type="term" value="F:lanosterol synthase activity"/>
    <property type="evidence" value="ECO:0007669"/>
    <property type="project" value="TreeGrafter"/>
</dbReference>
<dbReference type="FunFam" id="1.50.10.20:FF:000099">
    <property type="entry name" value="Uncharacterized protein"/>
    <property type="match status" value="1"/>
</dbReference>
<dbReference type="Proteomes" id="UP000261380">
    <property type="component" value="Unplaced"/>
</dbReference>
<comment type="similarity">
    <text evidence="1">Belongs to the terpene cyclase/mutase family.</text>
</comment>
<evidence type="ECO:0000313" key="5">
    <source>
        <dbReference type="Ensembl" id="ENSXCOP00000020152.1"/>
    </source>
</evidence>
<evidence type="ECO:0000313" key="6">
    <source>
        <dbReference type="Proteomes" id="UP000261380"/>
    </source>
</evidence>
<feature type="region of interest" description="Disordered" evidence="3">
    <location>
        <begin position="372"/>
        <end position="413"/>
    </location>
</feature>
<dbReference type="PANTHER" id="PTHR11764">
    <property type="entry name" value="TERPENE CYCLASE/MUTASE FAMILY MEMBER"/>
    <property type="match status" value="1"/>
</dbReference>
<organism evidence="5 6">
    <name type="scientific">Xiphophorus couchianus</name>
    <name type="common">Monterrey platyfish</name>
    <dbReference type="NCBI Taxonomy" id="32473"/>
    <lineage>
        <taxon>Eukaryota</taxon>
        <taxon>Metazoa</taxon>
        <taxon>Chordata</taxon>
        <taxon>Craniata</taxon>
        <taxon>Vertebrata</taxon>
        <taxon>Euteleostomi</taxon>
        <taxon>Actinopterygii</taxon>
        <taxon>Neopterygii</taxon>
        <taxon>Teleostei</taxon>
        <taxon>Neoteleostei</taxon>
        <taxon>Acanthomorphata</taxon>
        <taxon>Ovalentaria</taxon>
        <taxon>Atherinomorphae</taxon>
        <taxon>Cyprinodontiformes</taxon>
        <taxon>Poeciliidae</taxon>
        <taxon>Poeciliinae</taxon>
        <taxon>Xiphophorus</taxon>
    </lineage>
</organism>
<dbReference type="InterPro" id="IPR032696">
    <property type="entry name" value="SQ_cyclase_C"/>
</dbReference>
<dbReference type="GO" id="GO:0016104">
    <property type="term" value="P:triterpenoid biosynthetic process"/>
    <property type="evidence" value="ECO:0007669"/>
    <property type="project" value="InterPro"/>
</dbReference>
<sequence length="413" mass="45538">MQITKHTKTKKHDKQNCSTTTNRSRREDAANSNRRLNRSTNRIFCLSCRSFSSRTSPPSTGLLSGTTWPPATCTLLTARCSLSPTVRTISKTINMLVRWYVDGPTSAVFQEHVSRIPDYLWLGLDGMKMQGTNGSQLWDTCFAVQAFLEAGAQDDPNLVGCLHDAHDFLRVTQVIPENPPEYQKYYRQMNKGGFPFSTRDCGWIVADCTAEGLKSVMLLQELCPSIRQPISSQRLYDAVNVLLSLRNRDGGFATYETKRGGKLLELLNPSEVFGDIMIDYTYVECTSAAMQALRHFLQVHPDHHVTLCCSACSSDPGEFALHMEPGSVWKPSPAWVTPTRPSKTDKLTSARAGSCCSSRCLTEAGGRTLSRVSSGATSRAPRLRSTTPAGLCWDSWPSGEAPSWTSGKSSEGS</sequence>
<dbReference type="SUPFAM" id="SSF48239">
    <property type="entry name" value="Terpenoid cyclases/Protein prenyltransferases"/>
    <property type="match status" value="1"/>
</dbReference>
<dbReference type="Ensembl" id="ENSXCOT00000020399.1">
    <property type="protein sequence ID" value="ENSXCOP00000020152.1"/>
    <property type="gene ID" value="ENSXCOG00000015098.1"/>
</dbReference>
<proteinExistence type="inferred from homology"/>
<dbReference type="GO" id="GO:0005811">
    <property type="term" value="C:lipid droplet"/>
    <property type="evidence" value="ECO:0007669"/>
    <property type="project" value="InterPro"/>
</dbReference>
<feature type="compositionally biased region" description="Basic residues" evidence="3">
    <location>
        <begin position="1"/>
        <end position="13"/>
    </location>
</feature>
<feature type="region of interest" description="Disordered" evidence="3">
    <location>
        <begin position="1"/>
        <end position="33"/>
    </location>
</feature>
<dbReference type="Gene3D" id="1.50.10.20">
    <property type="match status" value="1"/>
</dbReference>
<protein>
    <recommendedName>
        <fullName evidence="4">Squalene cyclase C-terminal domain-containing protein</fullName>
    </recommendedName>
</protein>
<dbReference type="Pfam" id="PF13243">
    <property type="entry name" value="SQHop_cyclase_C"/>
    <property type="match status" value="1"/>
</dbReference>